<dbReference type="InterPro" id="IPR012677">
    <property type="entry name" value="Nucleotide-bd_a/b_plait_sf"/>
</dbReference>
<accession>A0AAD2GAS4</accession>
<dbReference type="InterPro" id="IPR035967">
    <property type="entry name" value="SWAP/Surp_sf"/>
</dbReference>
<dbReference type="SUPFAM" id="SSF54928">
    <property type="entry name" value="RNA-binding domain, RBD"/>
    <property type="match status" value="1"/>
</dbReference>
<evidence type="ECO:0000259" key="5">
    <source>
        <dbReference type="PROSITE" id="PS50128"/>
    </source>
</evidence>
<feature type="compositionally biased region" description="Basic and acidic residues" evidence="3">
    <location>
        <begin position="361"/>
        <end position="376"/>
    </location>
</feature>
<dbReference type="InterPro" id="IPR000504">
    <property type="entry name" value="RRM_dom"/>
</dbReference>
<dbReference type="InterPro" id="IPR000061">
    <property type="entry name" value="Surp"/>
</dbReference>
<dbReference type="SMART" id="SM00360">
    <property type="entry name" value="RRM"/>
    <property type="match status" value="1"/>
</dbReference>
<dbReference type="Pfam" id="PF00076">
    <property type="entry name" value="RRM_1"/>
    <property type="match status" value="1"/>
</dbReference>
<evidence type="ECO:0000313" key="8">
    <source>
        <dbReference type="Proteomes" id="UP001295423"/>
    </source>
</evidence>
<sequence length="735" mass="82505">MIRRRGQEPKEEDSSSDEEDAFAALSKKRGAKRSKPSIESSSNHHNHDPAPKISSIEKPKESVKSVATSTNAMVLPGSVTSSMKRHHKPNDMRKAKMDALLEELAAEQIHRPIEKKSRSQRFVPEKKGSYVDPAEEHLTTNIFVGNLDPSLTEHEVRSLFSKFGEVYSMKIMWPRTLAERSRNRLTGFVCFMNRADAEAAMEECNEADPFNVGRLIMLRWGKSVKISDHSGSFSEHIRVELPVGLERFHFISRVAKFVADNGSKAESRLKDKEFANPAFRFLTFNGSRPEQRREHLFYRWRVYSFAHGDSYSEWRTKPFQMFEPHGRTWIPPPISKKPADASKQKDQKDDSNDGAFMTGRQIERARGGGRKGDRAGAVEGRAVLSKSELERFDTLIRKQLTVSRNTICEAMAFCFEKSASAREIAEMLRDSLVEEAPRLSIDAKTARLYLLSDILFNSQQPGVRNAFMYRDAIEKMAAEVFTSLGRYNSGDGRMTMNKLRMAVKSVLGAWTEWSVYNPTFMDELEARFEGQEIKKEVVEIVEKADEPEVEDETKPEPVEVITTAPQGGWTMLSEDAKSDAAKRKKRKKAKAKKSDEILNALDSDDKVSPQTNGEKTRSGKFGNSPVEMDGSPIDANDIDGEPMDYENDDGEIAEDEGKEDDNQSEATEYDELDGAPLTDSDLDGEPLEYFPGFGKDDQVPLAPGDGVETNKDDIDGEAIDGEALEDEDTKGDSTG</sequence>
<feature type="region of interest" description="Disordered" evidence="3">
    <location>
        <begin position="1"/>
        <end position="89"/>
    </location>
</feature>
<feature type="compositionally biased region" description="Basic residues" evidence="3">
    <location>
        <begin position="26"/>
        <end position="35"/>
    </location>
</feature>
<organism evidence="7 8">
    <name type="scientific">Cylindrotheca closterium</name>
    <dbReference type="NCBI Taxonomy" id="2856"/>
    <lineage>
        <taxon>Eukaryota</taxon>
        <taxon>Sar</taxon>
        <taxon>Stramenopiles</taxon>
        <taxon>Ochrophyta</taxon>
        <taxon>Bacillariophyta</taxon>
        <taxon>Bacillariophyceae</taxon>
        <taxon>Bacillariophycidae</taxon>
        <taxon>Bacillariales</taxon>
        <taxon>Bacillariaceae</taxon>
        <taxon>Cylindrotheca</taxon>
    </lineage>
</organism>
<dbReference type="Proteomes" id="UP001295423">
    <property type="component" value="Unassembled WGS sequence"/>
</dbReference>
<evidence type="ECO:0000256" key="3">
    <source>
        <dbReference type="SAM" id="MobiDB-lite"/>
    </source>
</evidence>
<evidence type="ECO:0000259" key="6">
    <source>
        <dbReference type="PROSITE" id="PS51391"/>
    </source>
</evidence>
<protein>
    <recommendedName>
        <fullName evidence="9">U2 snRNP-associated SURP motif-containing protein</fullName>
    </recommendedName>
</protein>
<dbReference type="PANTHER" id="PTHR23140:SF0">
    <property type="entry name" value="U2 SNRNP-ASSOCIATED SURP MOTIF-CONTAINING PROTEIN"/>
    <property type="match status" value="1"/>
</dbReference>
<evidence type="ECO:0000256" key="1">
    <source>
        <dbReference type="ARBA" id="ARBA00022884"/>
    </source>
</evidence>
<reference evidence="7" key="1">
    <citation type="submission" date="2023-08" db="EMBL/GenBank/DDBJ databases">
        <authorList>
            <person name="Audoor S."/>
            <person name="Bilcke G."/>
        </authorList>
    </citation>
    <scope>NUCLEOTIDE SEQUENCE</scope>
</reference>
<feature type="region of interest" description="Disordered" evidence="3">
    <location>
        <begin position="544"/>
        <end position="735"/>
    </location>
</feature>
<evidence type="ECO:0000256" key="2">
    <source>
        <dbReference type="PROSITE-ProRule" id="PRU00176"/>
    </source>
</evidence>
<dbReference type="Gene3D" id="3.30.70.330">
    <property type="match status" value="1"/>
</dbReference>
<evidence type="ECO:0000259" key="4">
    <source>
        <dbReference type="PROSITE" id="PS50102"/>
    </source>
</evidence>
<feature type="domain" description="RRM" evidence="4">
    <location>
        <begin position="140"/>
        <end position="223"/>
    </location>
</feature>
<dbReference type="Gene3D" id="1.25.40.90">
    <property type="match status" value="1"/>
</dbReference>
<dbReference type="SMART" id="SM00648">
    <property type="entry name" value="SWAP"/>
    <property type="match status" value="1"/>
</dbReference>
<dbReference type="Pfam" id="PF01805">
    <property type="entry name" value="Surp"/>
    <property type="match status" value="1"/>
</dbReference>
<dbReference type="Gene3D" id="1.10.10.790">
    <property type="entry name" value="Surp module"/>
    <property type="match status" value="1"/>
</dbReference>
<dbReference type="GO" id="GO:0005634">
    <property type="term" value="C:nucleus"/>
    <property type="evidence" value="ECO:0007669"/>
    <property type="project" value="TreeGrafter"/>
</dbReference>
<dbReference type="PROSITE" id="PS51391">
    <property type="entry name" value="CID"/>
    <property type="match status" value="1"/>
</dbReference>
<feature type="compositionally biased region" description="Basic and acidic residues" evidence="3">
    <location>
        <begin position="544"/>
        <end position="557"/>
    </location>
</feature>
<feature type="compositionally biased region" description="Basic and acidic residues" evidence="3">
    <location>
        <begin position="1"/>
        <end position="13"/>
    </location>
</feature>
<dbReference type="PROSITE" id="PS50128">
    <property type="entry name" value="SURP"/>
    <property type="match status" value="1"/>
</dbReference>
<dbReference type="PANTHER" id="PTHR23140">
    <property type="entry name" value="RNA PROCESSING PROTEIN LD23810P"/>
    <property type="match status" value="1"/>
</dbReference>
<keyword evidence="8" id="KW-1185">Reference proteome</keyword>
<dbReference type="PROSITE" id="PS50102">
    <property type="entry name" value="RRM"/>
    <property type="match status" value="1"/>
</dbReference>
<dbReference type="InterPro" id="IPR035979">
    <property type="entry name" value="RBD_domain_sf"/>
</dbReference>
<dbReference type="InterPro" id="IPR051485">
    <property type="entry name" value="SR-CTD_assoc_factor"/>
</dbReference>
<dbReference type="SMART" id="SM00582">
    <property type="entry name" value="RPR"/>
    <property type="match status" value="1"/>
</dbReference>
<feature type="compositionally biased region" description="Acidic residues" evidence="3">
    <location>
        <begin position="714"/>
        <end position="729"/>
    </location>
</feature>
<feature type="compositionally biased region" description="Basic and acidic residues" evidence="3">
    <location>
        <begin position="337"/>
        <end position="351"/>
    </location>
</feature>
<dbReference type="GO" id="GO:0003723">
    <property type="term" value="F:RNA binding"/>
    <property type="evidence" value="ECO:0007669"/>
    <property type="project" value="UniProtKB-UniRule"/>
</dbReference>
<feature type="compositionally biased region" description="Basic and acidic residues" evidence="3">
    <location>
        <begin position="45"/>
        <end position="63"/>
    </location>
</feature>
<feature type="compositionally biased region" description="Polar residues" evidence="3">
    <location>
        <begin position="65"/>
        <end position="82"/>
    </location>
</feature>
<dbReference type="SUPFAM" id="SSF109905">
    <property type="entry name" value="Surp module (SWAP domain)"/>
    <property type="match status" value="1"/>
</dbReference>
<dbReference type="GO" id="GO:0006396">
    <property type="term" value="P:RNA processing"/>
    <property type="evidence" value="ECO:0007669"/>
    <property type="project" value="InterPro"/>
</dbReference>
<dbReference type="InterPro" id="IPR006569">
    <property type="entry name" value="CID_dom"/>
</dbReference>
<feature type="compositionally biased region" description="Acidic residues" evidence="3">
    <location>
        <begin position="636"/>
        <end position="673"/>
    </location>
</feature>
<feature type="region of interest" description="Disordered" evidence="3">
    <location>
        <begin position="326"/>
        <end position="376"/>
    </location>
</feature>
<dbReference type="EMBL" id="CAKOGP040002313">
    <property type="protein sequence ID" value="CAJ1966893.1"/>
    <property type="molecule type" value="Genomic_DNA"/>
</dbReference>
<dbReference type="Pfam" id="PF04818">
    <property type="entry name" value="CID"/>
    <property type="match status" value="1"/>
</dbReference>
<keyword evidence="1 2" id="KW-0694">RNA-binding</keyword>
<name>A0AAD2GAS4_9STRA</name>
<evidence type="ECO:0000313" key="7">
    <source>
        <dbReference type="EMBL" id="CAJ1966893.1"/>
    </source>
</evidence>
<feature type="compositionally biased region" description="Basic residues" evidence="3">
    <location>
        <begin position="582"/>
        <end position="591"/>
    </location>
</feature>
<gene>
    <name evidence="7" type="ORF">CYCCA115_LOCUS22479</name>
</gene>
<evidence type="ECO:0008006" key="9">
    <source>
        <dbReference type="Google" id="ProtNLM"/>
    </source>
</evidence>
<dbReference type="AlphaFoldDB" id="A0AAD2GAS4"/>
<dbReference type="InterPro" id="IPR008942">
    <property type="entry name" value="ENTH_VHS"/>
</dbReference>
<proteinExistence type="predicted"/>
<feature type="domain" description="SURP motif" evidence="5">
    <location>
        <begin position="250"/>
        <end position="298"/>
    </location>
</feature>
<feature type="domain" description="CID" evidence="6">
    <location>
        <begin position="384"/>
        <end position="532"/>
    </location>
</feature>
<comment type="caution">
    <text evidence="7">The sequence shown here is derived from an EMBL/GenBank/DDBJ whole genome shotgun (WGS) entry which is preliminary data.</text>
</comment>